<dbReference type="Proteomes" id="UP000634136">
    <property type="component" value="Unassembled WGS sequence"/>
</dbReference>
<name>A0A834TMR9_9FABA</name>
<reference evidence="2" key="1">
    <citation type="submission" date="2020-09" db="EMBL/GenBank/DDBJ databases">
        <title>Genome-Enabled Discovery of Anthraquinone Biosynthesis in Senna tora.</title>
        <authorList>
            <person name="Kang S.-H."/>
            <person name="Pandey R.P."/>
            <person name="Lee C.-M."/>
            <person name="Sim J.-S."/>
            <person name="Jeong J.-T."/>
            <person name="Choi B.-S."/>
            <person name="Jung M."/>
            <person name="Ginzburg D."/>
            <person name="Zhao K."/>
            <person name="Won S.Y."/>
            <person name="Oh T.-J."/>
            <person name="Yu Y."/>
            <person name="Kim N.-H."/>
            <person name="Lee O.R."/>
            <person name="Lee T.-H."/>
            <person name="Bashyal P."/>
            <person name="Kim T.-S."/>
            <person name="Lee W.-H."/>
            <person name="Kawkins C."/>
            <person name="Kim C.-K."/>
            <person name="Kim J.S."/>
            <person name="Ahn B.O."/>
            <person name="Rhee S.Y."/>
            <person name="Sohng J.K."/>
        </authorList>
    </citation>
    <scope>NUCLEOTIDE SEQUENCE</scope>
    <source>
        <tissue evidence="2">Leaf</tissue>
    </source>
</reference>
<keyword evidence="3" id="KW-1185">Reference proteome</keyword>
<accession>A0A834TMR9</accession>
<comment type="caution">
    <text evidence="2">The sequence shown here is derived from an EMBL/GenBank/DDBJ whole genome shotgun (WGS) entry which is preliminary data.</text>
</comment>
<proteinExistence type="predicted"/>
<feature type="region of interest" description="Disordered" evidence="1">
    <location>
        <begin position="1"/>
        <end position="56"/>
    </location>
</feature>
<sequence length="136" mass="15669">MYELWNGKGHRKEEHPSRPIASESNNGVHPDGHNLHPPLRRSSRSNKQHIQREESPKRRRILLLRFREHRTISVAKVRDAFNLFPILLLLSHSVHKIREPIERLNNLHATGGGDDGNDVVFEWGSGEGDCVEHRGE</sequence>
<evidence type="ECO:0000313" key="2">
    <source>
        <dbReference type="EMBL" id="KAF7820274.1"/>
    </source>
</evidence>
<protein>
    <submittedName>
        <fullName evidence="2">Uncharacterized protein</fullName>
    </submittedName>
</protein>
<evidence type="ECO:0000256" key="1">
    <source>
        <dbReference type="SAM" id="MobiDB-lite"/>
    </source>
</evidence>
<dbReference type="AlphaFoldDB" id="A0A834TMR9"/>
<feature type="compositionally biased region" description="Basic residues" evidence="1">
    <location>
        <begin position="38"/>
        <end position="49"/>
    </location>
</feature>
<evidence type="ECO:0000313" key="3">
    <source>
        <dbReference type="Proteomes" id="UP000634136"/>
    </source>
</evidence>
<dbReference type="EMBL" id="JAAIUW010000008">
    <property type="protein sequence ID" value="KAF7820274.1"/>
    <property type="molecule type" value="Genomic_DNA"/>
</dbReference>
<gene>
    <name evidence="2" type="ORF">G2W53_025729</name>
</gene>
<organism evidence="2 3">
    <name type="scientific">Senna tora</name>
    <dbReference type="NCBI Taxonomy" id="362788"/>
    <lineage>
        <taxon>Eukaryota</taxon>
        <taxon>Viridiplantae</taxon>
        <taxon>Streptophyta</taxon>
        <taxon>Embryophyta</taxon>
        <taxon>Tracheophyta</taxon>
        <taxon>Spermatophyta</taxon>
        <taxon>Magnoliopsida</taxon>
        <taxon>eudicotyledons</taxon>
        <taxon>Gunneridae</taxon>
        <taxon>Pentapetalae</taxon>
        <taxon>rosids</taxon>
        <taxon>fabids</taxon>
        <taxon>Fabales</taxon>
        <taxon>Fabaceae</taxon>
        <taxon>Caesalpinioideae</taxon>
        <taxon>Cassia clade</taxon>
        <taxon>Senna</taxon>
    </lineage>
</organism>